<gene>
    <name evidence="1" type="ORF">R3P38DRAFT_3101253</name>
</gene>
<organism evidence="1 2">
    <name type="scientific">Favolaschia claudopus</name>
    <dbReference type="NCBI Taxonomy" id="2862362"/>
    <lineage>
        <taxon>Eukaryota</taxon>
        <taxon>Fungi</taxon>
        <taxon>Dikarya</taxon>
        <taxon>Basidiomycota</taxon>
        <taxon>Agaricomycotina</taxon>
        <taxon>Agaricomycetes</taxon>
        <taxon>Agaricomycetidae</taxon>
        <taxon>Agaricales</taxon>
        <taxon>Marasmiineae</taxon>
        <taxon>Mycenaceae</taxon>
        <taxon>Favolaschia</taxon>
    </lineage>
</organism>
<evidence type="ECO:0000313" key="2">
    <source>
        <dbReference type="Proteomes" id="UP001362999"/>
    </source>
</evidence>
<protein>
    <recommendedName>
        <fullName evidence="3">Secreted protein</fullName>
    </recommendedName>
</protein>
<dbReference type="EMBL" id="JAWWNJ010000131">
    <property type="protein sequence ID" value="KAK6987438.1"/>
    <property type="molecule type" value="Genomic_DNA"/>
</dbReference>
<dbReference type="AlphaFoldDB" id="A0AAV9ZM33"/>
<evidence type="ECO:0008006" key="3">
    <source>
        <dbReference type="Google" id="ProtNLM"/>
    </source>
</evidence>
<evidence type="ECO:0000313" key="1">
    <source>
        <dbReference type="EMBL" id="KAK6987438.1"/>
    </source>
</evidence>
<keyword evidence="2" id="KW-1185">Reference proteome</keyword>
<accession>A0AAV9ZM33</accession>
<name>A0AAV9ZM33_9AGAR</name>
<dbReference type="Proteomes" id="UP001362999">
    <property type="component" value="Unassembled WGS sequence"/>
</dbReference>
<sequence>MQTSRLSILLVCLVLFLKISRYPARLLSFLLAMLAKLSGHSRRESLAAKSKSLSILLRYSQPNSILKTKPRLKRLYQRTQSIAIQSSL</sequence>
<comment type="caution">
    <text evidence="1">The sequence shown here is derived from an EMBL/GenBank/DDBJ whole genome shotgun (WGS) entry which is preliminary data.</text>
</comment>
<proteinExistence type="predicted"/>
<reference evidence="1 2" key="1">
    <citation type="journal article" date="2024" name="J Genomics">
        <title>Draft genome sequencing and assembly of Favolaschia claudopus CIRM-BRFM 2984 isolated from oak limbs.</title>
        <authorList>
            <person name="Navarro D."/>
            <person name="Drula E."/>
            <person name="Chaduli D."/>
            <person name="Cazenave R."/>
            <person name="Ahrendt S."/>
            <person name="Wang J."/>
            <person name="Lipzen A."/>
            <person name="Daum C."/>
            <person name="Barry K."/>
            <person name="Grigoriev I.V."/>
            <person name="Favel A."/>
            <person name="Rosso M.N."/>
            <person name="Martin F."/>
        </authorList>
    </citation>
    <scope>NUCLEOTIDE SEQUENCE [LARGE SCALE GENOMIC DNA]</scope>
    <source>
        <strain evidence="1 2">CIRM-BRFM 2984</strain>
    </source>
</reference>